<dbReference type="Pfam" id="PF00481">
    <property type="entry name" value="PP2C"/>
    <property type="match status" value="2"/>
</dbReference>
<evidence type="ECO:0000256" key="3">
    <source>
        <dbReference type="ARBA" id="ARBA00013081"/>
    </source>
</evidence>
<dbReference type="EMBL" id="CP031037">
    <property type="protein sequence ID" value="QDZ20759.1"/>
    <property type="molecule type" value="Genomic_DNA"/>
</dbReference>
<comment type="cofactor">
    <cofactor evidence="1">
        <name>Mn(2+)</name>
        <dbReference type="ChEBI" id="CHEBI:29035"/>
    </cofactor>
</comment>
<dbReference type="InterPro" id="IPR036457">
    <property type="entry name" value="PPM-type-like_dom_sf"/>
</dbReference>
<dbReference type="CDD" id="cd00143">
    <property type="entry name" value="PP2Cc"/>
    <property type="match status" value="1"/>
</dbReference>
<comment type="similarity">
    <text evidence="9">Belongs to the PP2C family.</text>
</comment>
<dbReference type="PROSITE" id="PS51746">
    <property type="entry name" value="PPM_2"/>
    <property type="match status" value="1"/>
</dbReference>
<organism evidence="13 14">
    <name type="scientific">Chloropicon primus</name>
    <dbReference type="NCBI Taxonomy" id="1764295"/>
    <lineage>
        <taxon>Eukaryota</taxon>
        <taxon>Viridiplantae</taxon>
        <taxon>Chlorophyta</taxon>
        <taxon>Chloropicophyceae</taxon>
        <taxon>Chloropicales</taxon>
        <taxon>Chloropicaceae</taxon>
        <taxon>Chloropicon</taxon>
    </lineage>
</organism>
<keyword evidence="14" id="KW-1185">Reference proteome</keyword>
<comment type="cofactor">
    <cofactor evidence="2">
        <name>Mg(2+)</name>
        <dbReference type="ChEBI" id="CHEBI:18420"/>
    </cofactor>
</comment>
<evidence type="ECO:0000313" key="12">
    <source>
        <dbReference type="EMBL" id="CAD9719659.1"/>
    </source>
</evidence>
<keyword evidence="8" id="KW-0464">Manganese</keyword>
<evidence type="ECO:0000256" key="8">
    <source>
        <dbReference type="ARBA" id="ARBA00023211"/>
    </source>
</evidence>
<dbReference type="InterPro" id="IPR000222">
    <property type="entry name" value="PP2C_BS"/>
</dbReference>
<keyword evidence="4" id="KW-0479">Metal-binding</keyword>
<evidence type="ECO:0000256" key="6">
    <source>
        <dbReference type="ARBA" id="ARBA00022842"/>
    </source>
</evidence>
<evidence type="ECO:0000256" key="9">
    <source>
        <dbReference type="RuleBase" id="RU003465"/>
    </source>
</evidence>
<dbReference type="OrthoDB" id="10264738at2759"/>
<dbReference type="AlphaFoldDB" id="A0A5B8MK41"/>
<name>A0A5B8MK41_9CHLO</name>
<protein>
    <recommendedName>
        <fullName evidence="3">protein-serine/threonine phosphatase</fullName>
        <ecNumber evidence="3">3.1.3.16</ecNumber>
    </recommendedName>
</protein>
<evidence type="ECO:0000259" key="11">
    <source>
        <dbReference type="PROSITE" id="PS51746"/>
    </source>
</evidence>
<evidence type="ECO:0000256" key="2">
    <source>
        <dbReference type="ARBA" id="ARBA00001946"/>
    </source>
</evidence>
<evidence type="ECO:0000313" key="14">
    <source>
        <dbReference type="Proteomes" id="UP000316726"/>
    </source>
</evidence>
<dbReference type="STRING" id="1764295.A0A5B8MK41"/>
<dbReference type="InterPro" id="IPR001932">
    <property type="entry name" value="PPM-type_phosphatase-like_dom"/>
</dbReference>
<evidence type="ECO:0000256" key="5">
    <source>
        <dbReference type="ARBA" id="ARBA00022801"/>
    </source>
</evidence>
<dbReference type="SMART" id="SM00332">
    <property type="entry name" value="PP2Cc"/>
    <property type="match status" value="1"/>
</dbReference>
<reference evidence="12" key="2">
    <citation type="submission" date="2021-01" db="EMBL/GenBank/DDBJ databases">
        <authorList>
            <person name="Corre E."/>
            <person name="Pelletier E."/>
            <person name="Niang G."/>
            <person name="Scheremetjew M."/>
            <person name="Finn R."/>
            <person name="Kale V."/>
            <person name="Holt S."/>
            <person name="Cochrane G."/>
            <person name="Meng A."/>
            <person name="Brown T."/>
            <person name="Cohen L."/>
        </authorList>
    </citation>
    <scope>NUCLEOTIDE SEQUENCE</scope>
    <source>
        <strain evidence="12">CCMP1205</strain>
    </source>
</reference>
<dbReference type="InterPro" id="IPR015655">
    <property type="entry name" value="PP2C"/>
</dbReference>
<keyword evidence="6" id="KW-0460">Magnesium</keyword>
<proteinExistence type="inferred from homology"/>
<accession>A0A5B8MK41</accession>
<keyword evidence="5 9" id="KW-0378">Hydrolase</keyword>
<dbReference type="PANTHER" id="PTHR13832">
    <property type="entry name" value="PROTEIN PHOSPHATASE 2C"/>
    <property type="match status" value="1"/>
</dbReference>
<feature type="region of interest" description="Disordered" evidence="10">
    <location>
        <begin position="114"/>
        <end position="133"/>
    </location>
</feature>
<dbReference type="Gene3D" id="3.60.40.10">
    <property type="entry name" value="PPM-type phosphatase domain"/>
    <property type="match status" value="1"/>
</dbReference>
<evidence type="ECO:0000256" key="10">
    <source>
        <dbReference type="SAM" id="MobiDB-lite"/>
    </source>
</evidence>
<gene>
    <name evidence="13" type="ORF">A3770_04p32770</name>
    <name evidence="12" type="ORF">CPRI1469_LOCUS8525</name>
</gene>
<sequence>MGAYMSAPITEKHGETGENEYFEYGVSSMQGWRIDMEDAHLACLDAKTEHQFSGIYGVFDGHGGREVAQFCSRHLLEVWKGSKGLKEGKMAESLAETFLGMDDLMRKESSYKELNQLAKRPDRNPLDADGEDGEQMRDAQAQVKQLLMGFRQGMNKTGEEGDDDIRFDDDAVDTLAEAVAMGSDAGERNLVGPSAGCTAVVAVVVKDEIIVANAGDSRCVFCRKGKAVAMSRDHKPLDHDEADRIQRAGGFVTDGRVNGSLNLSRALGDMEYKQNRDLNPRQHAVTAFPEIFSCRLHKDDEFIILACDGIWDVMTNQEAVDFVRERNGKLPLQKICEEICDYCLAPDTAGVGKGCDNMTVMVVNIKPPLRPSKEFSEPRKVHV</sequence>
<dbReference type="EC" id="3.1.3.16" evidence="3"/>
<evidence type="ECO:0000256" key="7">
    <source>
        <dbReference type="ARBA" id="ARBA00022912"/>
    </source>
</evidence>
<evidence type="ECO:0000313" key="13">
    <source>
        <dbReference type="EMBL" id="QDZ20759.1"/>
    </source>
</evidence>
<dbReference type="GO" id="GO:0004722">
    <property type="term" value="F:protein serine/threonine phosphatase activity"/>
    <property type="evidence" value="ECO:0007669"/>
    <property type="project" value="UniProtKB-EC"/>
</dbReference>
<feature type="domain" description="PPM-type phosphatase" evidence="11">
    <location>
        <begin position="23"/>
        <end position="365"/>
    </location>
</feature>
<dbReference type="EMBL" id="HBHL01012959">
    <property type="protein sequence ID" value="CAD9719659.1"/>
    <property type="molecule type" value="Transcribed_RNA"/>
</dbReference>
<evidence type="ECO:0000256" key="4">
    <source>
        <dbReference type="ARBA" id="ARBA00022723"/>
    </source>
</evidence>
<dbReference type="PANTHER" id="PTHR13832:SF840">
    <property type="entry name" value="PROTEIN PHOSPHATASE 2C 60-RELATED"/>
    <property type="match status" value="1"/>
</dbReference>
<dbReference type="Proteomes" id="UP000316726">
    <property type="component" value="Chromosome 4"/>
</dbReference>
<dbReference type="PROSITE" id="PS01032">
    <property type="entry name" value="PPM_1"/>
    <property type="match status" value="1"/>
</dbReference>
<dbReference type="SUPFAM" id="SSF81606">
    <property type="entry name" value="PP2C-like"/>
    <property type="match status" value="1"/>
</dbReference>
<reference evidence="13 14" key="1">
    <citation type="submission" date="2018-07" db="EMBL/GenBank/DDBJ databases">
        <title>The complete nuclear genome of the prasinophyte Chloropicon primus (CCMP1205).</title>
        <authorList>
            <person name="Pombert J.-F."/>
            <person name="Otis C."/>
            <person name="Turmel M."/>
            <person name="Lemieux C."/>
        </authorList>
    </citation>
    <scope>NUCLEOTIDE SEQUENCE [LARGE SCALE GENOMIC DNA]</scope>
    <source>
        <strain evidence="13 14">CCMP1205</strain>
    </source>
</reference>
<evidence type="ECO:0000256" key="1">
    <source>
        <dbReference type="ARBA" id="ARBA00001936"/>
    </source>
</evidence>
<keyword evidence="7 9" id="KW-0904">Protein phosphatase</keyword>
<dbReference type="GO" id="GO:0046872">
    <property type="term" value="F:metal ion binding"/>
    <property type="evidence" value="ECO:0007669"/>
    <property type="project" value="UniProtKB-KW"/>
</dbReference>